<sequence length="252" mass="28546">MAFHSYSRVRNRDTLWLAVSHALVDGFSIPLIGINLCRAINGHEIGCEALSYSNYAAHLHSISSRQANYWSTYLRDVVPSLFPQLNSSPAGHLHSETRQIDSERARKFCGAHGFTISNIFQVAWAPILRYYANTDDICSGYLTSGRDIPVHGIENAVGLFINMLKCRLQLDNSSPTLWILQRNENSFVRSLEHQHCPLAQMQIDSGFQHGSLLFNSIISYQVVTATATHNLDWDDMLDRLVWNLLIYAIPQR</sequence>
<dbReference type="AlphaFoldDB" id="A0AAN7UTM2"/>
<dbReference type="GO" id="GO:0003824">
    <property type="term" value="F:catalytic activity"/>
    <property type="evidence" value="ECO:0007669"/>
    <property type="project" value="InterPro"/>
</dbReference>
<name>A0AAN7UTM2_9PEZI</name>
<gene>
    <name evidence="3" type="ORF">RRF57_008522</name>
</gene>
<dbReference type="Gene3D" id="3.30.559.10">
    <property type="entry name" value="Chloramphenicol acetyltransferase-like domain"/>
    <property type="match status" value="1"/>
</dbReference>
<evidence type="ECO:0000313" key="4">
    <source>
        <dbReference type="Proteomes" id="UP001305414"/>
    </source>
</evidence>
<proteinExistence type="inferred from homology"/>
<dbReference type="Gene3D" id="3.30.559.30">
    <property type="entry name" value="Nonribosomal peptide synthetase, condensation domain"/>
    <property type="match status" value="1"/>
</dbReference>
<dbReference type="PANTHER" id="PTHR45398:SF1">
    <property type="entry name" value="ENZYME, PUTATIVE (JCVI)-RELATED"/>
    <property type="match status" value="1"/>
</dbReference>
<dbReference type="InterPro" id="IPR023213">
    <property type="entry name" value="CAT-like_dom_sf"/>
</dbReference>
<dbReference type="Pfam" id="PF00668">
    <property type="entry name" value="Condensation"/>
    <property type="match status" value="1"/>
</dbReference>
<organism evidence="3 4">
    <name type="scientific">Xylaria bambusicola</name>
    <dbReference type="NCBI Taxonomy" id="326684"/>
    <lineage>
        <taxon>Eukaryota</taxon>
        <taxon>Fungi</taxon>
        <taxon>Dikarya</taxon>
        <taxon>Ascomycota</taxon>
        <taxon>Pezizomycotina</taxon>
        <taxon>Sordariomycetes</taxon>
        <taxon>Xylariomycetidae</taxon>
        <taxon>Xylariales</taxon>
        <taxon>Xylariaceae</taxon>
        <taxon>Xylaria</taxon>
    </lineage>
</organism>
<evidence type="ECO:0000313" key="3">
    <source>
        <dbReference type="EMBL" id="KAK5632808.1"/>
    </source>
</evidence>
<protein>
    <recommendedName>
        <fullName evidence="2">Condensation domain-containing protein</fullName>
    </recommendedName>
</protein>
<dbReference type="InterPro" id="IPR001242">
    <property type="entry name" value="Condensation_dom"/>
</dbReference>
<dbReference type="SUPFAM" id="SSF52777">
    <property type="entry name" value="CoA-dependent acyltransferases"/>
    <property type="match status" value="2"/>
</dbReference>
<comment type="similarity">
    <text evidence="1">Belongs to the NRP synthetase family.</text>
</comment>
<comment type="caution">
    <text evidence="3">The sequence shown here is derived from an EMBL/GenBank/DDBJ whole genome shotgun (WGS) entry which is preliminary data.</text>
</comment>
<dbReference type="EMBL" id="JAWHQM010000027">
    <property type="protein sequence ID" value="KAK5632808.1"/>
    <property type="molecule type" value="Genomic_DNA"/>
</dbReference>
<evidence type="ECO:0000256" key="1">
    <source>
        <dbReference type="ARBA" id="ARBA00029454"/>
    </source>
</evidence>
<evidence type="ECO:0000259" key="2">
    <source>
        <dbReference type="Pfam" id="PF00668"/>
    </source>
</evidence>
<dbReference type="Proteomes" id="UP001305414">
    <property type="component" value="Unassembled WGS sequence"/>
</dbReference>
<keyword evidence="4" id="KW-1185">Reference proteome</keyword>
<dbReference type="PANTHER" id="PTHR45398">
    <property type="match status" value="1"/>
</dbReference>
<feature type="domain" description="Condensation" evidence="2">
    <location>
        <begin position="3"/>
        <end position="224"/>
    </location>
</feature>
<reference evidence="3 4" key="1">
    <citation type="submission" date="2023-10" db="EMBL/GenBank/DDBJ databases">
        <title>Draft genome sequence of Xylaria bambusicola isolate GMP-LS, the root and basal stem rot pathogen of sugarcane in Indonesia.</title>
        <authorList>
            <person name="Selvaraj P."/>
            <person name="Muralishankar V."/>
            <person name="Muruganantham S."/>
            <person name="Sp S."/>
            <person name="Haryani S."/>
            <person name="Lau K.J.X."/>
            <person name="Naqvi N.I."/>
        </authorList>
    </citation>
    <scope>NUCLEOTIDE SEQUENCE [LARGE SCALE GENOMIC DNA]</scope>
    <source>
        <strain evidence="3">GMP-LS</strain>
    </source>
</reference>
<accession>A0AAN7UTM2</accession>